<proteinExistence type="predicted"/>
<dbReference type="GO" id="GO:0016491">
    <property type="term" value="F:oxidoreductase activity"/>
    <property type="evidence" value="ECO:0007669"/>
    <property type="project" value="UniProtKB-KW"/>
</dbReference>
<dbReference type="PANTHER" id="PTHR42685">
    <property type="entry name" value="GERANYLGERANYL DIPHOSPHATE REDUCTASE"/>
    <property type="match status" value="1"/>
</dbReference>
<dbReference type="RefSeq" id="WP_378267730.1">
    <property type="nucleotide sequence ID" value="NZ_JBHUKR010000013.1"/>
</dbReference>
<dbReference type="InterPro" id="IPR050407">
    <property type="entry name" value="Geranylgeranyl_reductase"/>
</dbReference>
<keyword evidence="4" id="KW-1185">Reference proteome</keyword>
<feature type="region of interest" description="Disordered" evidence="1">
    <location>
        <begin position="401"/>
        <end position="424"/>
    </location>
</feature>
<reference evidence="4" key="1">
    <citation type="journal article" date="2019" name="Int. J. Syst. Evol. Microbiol.">
        <title>The Global Catalogue of Microorganisms (GCM) 10K type strain sequencing project: providing services to taxonomists for standard genome sequencing and annotation.</title>
        <authorList>
            <consortium name="The Broad Institute Genomics Platform"/>
            <consortium name="The Broad Institute Genome Sequencing Center for Infectious Disease"/>
            <person name="Wu L."/>
            <person name="Ma J."/>
        </authorList>
    </citation>
    <scope>NUCLEOTIDE SEQUENCE [LARGE SCALE GENOMIC DNA]</scope>
    <source>
        <strain evidence="4">CGMCC 4.7645</strain>
    </source>
</reference>
<evidence type="ECO:0000256" key="1">
    <source>
        <dbReference type="SAM" id="MobiDB-lite"/>
    </source>
</evidence>
<keyword evidence="3" id="KW-0560">Oxidoreductase</keyword>
<dbReference type="EMBL" id="JBHUKR010000013">
    <property type="protein sequence ID" value="MFD2419701.1"/>
    <property type="molecule type" value="Genomic_DNA"/>
</dbReference>
<organism evidence="3 4">
    <name type="scientific">Amycolatopsis pigmentata</name>
    <dbReference type="NCBI Taxonomy" id="450801"/>
    <lineage>
        <taxon>Bacteria</taxon>
        <taxon>Bacillati</taxon>
        <taxon>Actinomycetota</taxon>
        <taxon>Actinomycetes</taxon>
        <taxon>Pseudonocardiales</taxon>
        <taxon>Pseudonocardiaceae</taxon>
        <taxon>Amycolatopsis</taxon>
    </lineage>
</organism>
<dbReference type="Proteomes" id="UP001597417">
    <property type="component" value="Unassembled WGS sequence"/>
</dbReference>
<comment type="caution">
    <text evidence="3">The sequence shown here is derived from an EMBL/GenBank/DDBJ whole genome shotgun (WGS) entry which is preliminary data.</text>
</comment>
<name>A0ABW5FXS7_9PSEU</name>
<dbReference type="Pfam" id="PF01494">
    <property type="entry name" value="FAD_binding_3"/>
    <property type="match status" value="1"/>
</dbReference>
<gene>
    <name evidence="3" type="ORF">ACFSXZ_25560</name>
</gene>
<evidence type="ECO:0000259" key="2">
    <source>
        <dbReference type="Pfam" id="PF01494"/>
    </source>
</evidence>
<dbReference type="InterPro" id="IPR036188">
    <property type="entry name" value="FAD/NAD-bd_sf"/>
</dbReference>
<dbReference type="PANTHER" id="PTHR42685:SF22">
    <property type="entry name" value="CONDITIONED MEDIUM FACTOR RECEPTOR 1"/>
    <property type="match status" value="1"/>
</dbReference>
<protein>
    <submittedName>
        <fullName evidence="3">NAD(P)/FAD-dependent oxidoreductase</fullName>
        <ecNumber evidence="3">1.-.-.-</ecNumber>
    </submittedName>
</protein>
<evidence type="ECO:0000313" key="4">
    <source>
        <dbReference type="Proteomes" id="UP001597417"/>
    </source>
</evidence>
<evidence type="ECO:0000313" key="3">
    <source>
        <dbReference type="EMBL" id="MFD2419701.1"/>
    </source>
</evidence>
<feature type="domain" description="FAD-binding" evidence="2">
    <location>
        <begin position="2"/>
        <end position="335"/>
    </location>
</feature>
<dbReference type="SUPFAM" id="SSF51905">
    <property type="entry name" value="FAD/NAD(P)-binding domain"/>
    <property type="match status" value="1"/>
</dbReference>
<dbReference type="InterPro" id="IPR002938">
    <property type="entry name" value="FAD-bd"/>
</dbReference>
<dbReference type="Gene3D" id="3.50.50.60">
    <property type="entry name" value="FAD/NAD(P)-binding domain"/>
    <property type="match status" value="1"/>
</dbReference>
<dbReference type="PRINTS" id="PR00420">
    <property type="entry name" value="RNGMNOXGNASE"/>
</dbReference>
<dbReference type="EC" id="1.-.-.-" evidence="3"/>
<sequence length="424" mass="47056">MYDVIVVGARCAGSPVAMLLARQGHRVLVLDRASFPSDTVSTHYLHQAGLSRLQDWGLLDRVAATGVTPIRELNFTYTGIDIRGFADPIDGVDVVYCPRRTVLDKILVDAAREAGAEVIERFTVTELVFDDGRVIGVRGREADGRELEFRATVVVGADGANSVVAKAVGAETYRHEPAAGFIYYSYYSGLDWGMHHRTSFAEQQIGTWPTNDGLNLLAIIRPRERFSEFRADPERHFQDIYDEVDPEMGEQLRDAGERVEPFRPMRYPDNYYRRSHGPGWALVGDAGYHKDPFTGWGITDAFKYGEVLAGKLHSALAGEVPMEEALADYEKIRDAESAGTFKLTCSLSTLRLTPYYEAIFGATSQSPSYIKKFFGLIAGGYPGEEFFAPRNLEQLYEEVGTPAEQRLLTDSPSAKQDGPVRGES</sequence>
<accession>A0ABW5FXS7</accession>